<feature type="region of interest" description="Disordered" evidence="1">
    <location>
        <begin position="188"/>
        <end position="208"/>
    </location>
</feature>
<evidence type="ECO:0000313" key="3">
    <source>
        <dbReference type="EMBL" id="RXS97355.1"/>
    </source>
</evidence>
<feature type="chain" id="PRO_5020789019" evidence="2">
    <location>
        <begin position="19"/>
        <end position="208"/>
    </location>
</feature>
<keyword evidence="4" id="KW-1185">Reference proteome</keyword>
<feature type="region of interest" description="Disordered" evidence="1">
    <location>
        <begin position="27"/>
        <end position="46"/>
    </location>
</feature>
<reference evidence="3 4" key="1">
    <citation type="journal article" date="2016" name="Int. J. Syst. Evol. Microbiol.">
        <title>Acidipila dinghuensis sp. nov., an acidobacterium isolated from forest soil.</title>
        <authorList>
            <person name="Jiang Y.W."/>
            <person name="Wang J."/>
            <person name="Chen M.H."/>
            <person name="Lv Y.Y."/>
            <person name="Qiu L.H."/>
        </authorList>
    </citation>
    <scope>NUCLEOTIDE SEQUENCE [LARGE SCALE GENOMIC DNA]</scope>
    <source>
        <strain evidence="3 4">DHOF10</strain>
    </source>
</reference>
<organism evidence="3 4">
    <name type="scientific">Silvibacterium dinghuense</name>
    <dbReference type="NCBI Taxonomy" id="1560006"/>
    <lineage>
        <taxon>Bacteria</taxon>
        <taxon>Pseudomonadati</taxon>
        <taxon>Acidobacteriota</taxon>
        <taxon>Terriglobia</taxon>
        <taxon>Terriglobales</taxon>
        <taxon>Acidobacteriaceae</taxon>
        <taxon>Silvibacterium</taxon>
    </lineage>
</organism>
<gene>
    <name evidence="3" type="ORF">ESZ00_05460</name>
</gene>
<dbReference type="OrthoDB" id="123275at2"/>
<dbReference type="AlphaFoldDB" id="A0A4Q1SIW4"/>
<sequence>MKLSAVVLLLSAGAIASAQTATGTQPAFPAPPVALGTPSQQASEATTERLRKQAQVQVESMLHELDRQAAEHPSCPVLLTSAEFEPYAMPVGSTGQGPGHFNLRYQNHSGKSIASLKLSVQLLVKRSVYDLQAYPLSLTLSAESGSSGELDQLSRLALPTGLHPTTIRNVALIEVTYSDGSTWTSAPSLDGTPACSLQPSPMREVAAR</sequence>
<dbReference type="Proteomes" id="UP000290253">
    <property type="component" value="Unassembled WGS sequence"/>
</dbReference>
<dbReference type="RefSeq" id="WP_129207134.1">
    <property type="nucleotide sequence ID" value="NZ_BMGU01000001.1"/>
</dbReference>
<evidence type="ECO:0000256" key="2">
    <source>
        <dbReference type="SAM" id="SignalP"/>
    </source>
</evidence>
<keyword evidence="2" id="KW-0732">Signal</keyword>
<feature type="signal peptide" evidence="2">
    <location>
        <begin position="1"/>
        <end position="18"/>
    </location>
</feature>
<evidence type="ECO:0000313" key="4">
    <source>
        <dbReference type="Proteomes" id="UP000290253"/>
    </source>
</evidence>
<accession>A0A4Q1SIW4</accession>
<proteinExistence type="predicted"/>
<protein>
    <submittedName>
        <fullName evidence="3">Uncharacterized protein</fullName>
    </submittedName>
</protein>
<evidence type="ECO:0000256" key="1">
    <source>
        <dbReference type="SAM" id="MobiDB-lite"/>
    </source>
</evidence>
<name>A0A4Q1SIW4_9BACT</name>
<comment type="caution">
    <text evidence="3">The sequence shown here is derived from an EMBL/GenBank/DDBJ whole genome shotgun (WGS) entry which is preliminary data.</text>
</comment>
<dbReference type="EMBL" id="SDMK01000001">
    <property type="protein sequence ID" value="RXS97355.1"/>
    <property type="molecule type" value="Genomic_DNA"/>
</dbReference>